<dbReference type="SUPFAM" id="SSF103481">
    <property type="entry name" value="Multidrug resistance efflux transporter EmrE"/>
    <property type="match status" value="2"/>
</dbReference>
<feature type="transmembrane region" description="Helical" evidence="4">
    <location>
        <begin position="93"/>
        <end position="115"/>
    </location>
</feature>
<comment type="subcellular location">
    <subcellularLocation>
        <location evidence="1">Endomembrane system</location>
        <topology evidence="1">Multi-pass membrane protein</topology>
    </subcellularLocation>
</comment>
<comment type="caution">
    <text evidence="6">The sequence shown here is derived from an EMBL/GenBank/DDBJ whole genome shotgun (WGS) entry which is preliminary data.</text>
</comment>
<reference evidence="6 7" key="1">
    <citation type="submission" date="2020-03" db="EMBL/GenBank/DDBJ databases">
        <authorList>
            <person name="Zhang Z."/>
            <person name="Guo Z."/>
            <person name="Hou Q."/>
            <person name="Shen X."/>
        </authorList>
    </citation>
    <scope>NUCLEOTIDE SEQUENCE [LARGE SCALE GENOMIC DNA]</scope>
    <source>
        <strain evidence="6 7">HBUAS51329</strain>
    </source>
</reference>
<dbReference type="Pfam" id="PF00892">
    <property type="entry name" value="EamA"/>
    <property type="match status" value="2"/>
</dbReference>
<dbReference type="EMBL" id="JAAVSD010000016">
    <property type="protein sequence ID" value="NLR29915.1"/>
    <property type="molecule type" value="Genomic_DNA"/>
</dbReference>
<comment type="similarity">
    <text evidence="2">Belongs to the EamA transporter family.</text>
</comment>
<protein>
    <submittedName>
        <fullName evidence="6">DMT family transporter</fullName>
    </submittedName>
</protein>
<feature type="transmembrane region" description="Helical" evidence="4">
    <location>
        <begin position="66"/>
        <end position="87"/>
    </location>
</feature>
<dbReference type="InterPro" id="IPR037185">
    <property type="entry name" value="EmrE-like"/>
</dbReference>
<keyword evidence="4" id="KW-0812">Transmembrane</keyword>
<evidence type="ECO:0000256" key="1">
    <source>
        <dbReference type="ARBA" id="ARBA00004127"/>
    </source>
</evidence>
<evidence type="ECO:0000256" key="3">
    <source>
        <dbReference type="SAM" id="MobiDB-lite"/>
    </source>
</evidence>
<evidence type="ECO:0000256" key="2">
    <source>
        <dbReference type="ARBA" id="ARBA00007362"/>
    </source>
</evidence>
<feature type="transmembrane region" description="Helical" evidence="4">
    <location>
        <begin position="230"/>
        <end position="251"/>
    </location>
</feature>
<dbReference type="Gene3D" id="1.10.3730.20">
    <property type="match status" value="2"/>
</dbReference>
<name>A0ABX1LA14_9LACO</name>
<feature type="transmembrane region" description="Helical" evidence="4">
    <location>
        <begin position="37"/>
        <end position="54"/>
    </location>
</feature>
<evidence type="ECO:0000313" key="6">
    <source>
        <dbReference type="EMBL" id="NLR29915.1"/>
    </source>
</evidence>
<feature type="domain" description="EamA" evidence="5">
    <location>
        <begin position="4"/>
        <end position="138"/>
    </location>
</feature>
<gene>
    <name evidence="6" type="ORF">HEQ44_06915</name>
</gene>
<dbReference type="InterPro" id="IPR000620">
    <property type="entry name" value="EamA_dom"/>
</dbReference>
<sequence length="356" mass="38625">MRKTLLYIAFSTLMFSSMEIALKAAGGAFNPIQLNLIRFFVGGLVLLPIALRALSKQHHHLTKGDWGLFFLTGFVCVIVSMTLYQLAISVDQASTVAVLFSCNPVFALIFSYLILHERLGRANLIAVVISIIGLVVIVNPAHLTNAVGLSLAIGSALTFGLYSIVSRWGSVRHHFNGIIMTCFTFFAGSFELLLLMLLSHVPAVAGSMRQVSWLSQFAAMPILKNVSLEYFWLLFFIGVCVTGGGFAFYFLAMERSDVSTASLVFFIKPGLAPILAALLIHERILTNTIVGIVIILLGSVVTFMGNRVKSRESQLADQEATVPASDFQAAPSQTASAKLRARAEAHVESSSTESTN</sequence>
<accession>A0ABX1LA14</accession>
<feature type="transmembrane region" description="Helical" evidence="4">
    <location>
        <begin position="177"/>
        <end position="198"/>
    </location>
</feature>
<evidence type="ECO:0000256" key="4">
    <source>
        <dbReference type="SAM" id="Phobius"/>
    </source>
</evidence>
<keyword evidence="4" id="KW-0472">Membrane</keyword>
<feature type="transmembrane region" description="Helical" evidence="4">
    <location>
        <begin position="122"/>
        <end position="141"/>
    </location>
</feature>
<feature type="transmembrane region" description="Helical" evidence="4">
    <location>
        <begin position="287"/>
        <end position="305"/>
    </location>
</feature>
<keyword evidence="7" id="KW-1185">Reference proteome</keyword>
<feature type="transmembrane region" description="Helical" evidence="4">
    <location>
        <begin position="263"/>
        <end position="281"/>
    </location>
</feature>
<dbReference type="PANTHER" id="PTHR22911">
    <property type="entry name" value="ACYL-MALONYL CONDENSING ENZYME-RELATED"/>
    <property type="match status" value="1"/>
</dbReference>
<feature type="domain" description="EamA" evidence="5">
    <location>
        <begin position="148"/>
        <end position="303"/>
    </location>
</feature>
<keyword evidence="4" id="KW-1133">Transmembrane helix</keyword>
<feature type="region of interest" description="Disordered" evidence="3">
    <location>
        <begin position="319"/>
        <end position="356"/>
    </location>
</feature>
<evidence type="ECO:0000259" key="5">
    <source>
        <dbReference type="Pfam" id="PF00892"/>
    </source>
</evidence>
<dbReference type="RefSeq" id="WP_168849650.1">
    <property type="nucleotide sequence ID" value="NZ_JAAVSD010000016.1"/>
</dbReference>
<proteinExistence type="inferred from homology"/>
<organism evidence="6 7">
    <name type="scientific">Levilactobacillus tujiorum</name>
    <dbReference type="NCBI Taxonomy" id="2912243"/>
    <lineage>
        <taxon>Bacteria</taxon>
        <taxon>Bacillati</taxon>
        <taxon>Bacillota</taxon>
        <taxon>Bacilli</taxon>
        <taxon>Lactobacillales</taxon>
        <taxon>Lactobacillaceae</taxon>
        <taxon>Levilactobacillus</taxon>
    </lineage>
</organism>
<feature type="transmembrane region" description="Helical" evidence="4">
    <location>
        <begin position="147"/>
        <end position="165"/>
    </location>
</feature>
<dbReference type="Proteomes" id="UP000707477">
    <property type="component" value="Unassembled WGS sequence"/>
</dbReference>
<evidence type="ECO:0000313" key="7">
    <source>
        <dbReference type="Proteomes" id="UP000707477"/>
    </source>
</evidence>